<keyword evidence="2" id="KW-0472">Membrane</keyword>
<keyword evidence="2" id="KW-1133">Transmembrane helix</keyword>
<name>A0A0R1MXV7_9LACO</name>
<dbReference type="EMBL" id="AZDX01000001">
    <property type="protein sequence ID" value="KRL08344.1"/>
    <property type="molecule type" value="Genomic_DNA"/>
</dbReference>
<dbReference type="PATRIC" id="fig|1423759.3.peg.136"/>
<dbReference type="AlphaFoldDB" id="A0A0R1MXV7"/>
<sequence>MYAKDRGTKKILIIGIIILLIASASGGIGYYFGTQKAQSNTQIGSTPNGKKMKGMPNGKKPSAKSFKN</sequence>
<proteinExistence type="predicted"/>
<evidence type="ECO:0000256" key="1">
    <source>
        <dbReference type="SAM" id="MobiDB-lite"/>
    </source>
</evidence>
<accession>A0A0R1MXV7</accession>
<evidence type="ECO:0000256" key="2">
    <source>
        <dbReference type="SAM" id="Phobius"/>
    </source>
</evidence>
<comment type="caution">
    <text evidence="3">The sequence shown here is derived from an EMBL/GenBank/DDBJ whole genome shotgun (WGS) entry which is preliminary data.</text>
</comment>
<evidence type="ECO:0000313" key="4">
    <source>
        <dbReference type="Proteomes" id="UP000051448"/>
    </source>
</evidence>
<reference evidence="3 4" key="1">
    <citation type="journal article" date="2015" name="Genome Announc.">
        <title>Expanding the biotechnology potential of lactobacilli through comparative genomics of 213 strains and associated genera.</title>
        <authorList>
            <person name="Sun Z."/>
            <person name="Harris H.M."/>
            <person name="McCann A."/>
            <person name="Guo C."/>
            <person name="Argimon S."/>
            <person name="Zhang W."/>
            <person name="Yang X."/>
            <person name="Jeffery I.B."/>
            <person name="Cooney J.C."/>
            <person name="Kagawa T.F."/>
            <person name="Liu W."/>
            <person name="Song Y."/>
            <person name="Salvetti E."/>
            <person name="Wrobel A."/>
            <person name="Rasinkangas P."/>
            <person name="Parkhill J."/>
            <person name="Rea M.C."/>
            <person name="O'Sullivan O."/>
            <person name="Ritari J."/>
            <person name="Douillard F.P."/>
            <person name="Paul Ross R."/>
            <person name="Yang R."/>
            <person name="Briner A.E."/>
            <person name="Felis G.E."/>
            <person name="de Vos W.M."/>
            <person name="Barrangou R."/>
            <person name="Klaenhammer T.R."/>
            <person name="Caufield P.W."/>
            <person name="Cui Y."/>
            <person name="Zhang H."/>
            <person name="O'Toole P.W."/>
        </authorList>
    </citation>
    <scope>NUCLEOTIDE SEQUENCE [LARGE SCALE GENOMIC DNA]</scope>
    <source>
        <strain evidence="3 4">DSM 19519</strain>
    </source>
</reference>
<gene>
    <name evidence="3" type="ORF">FC92_GL000135</name>
</gene>
<protein>
    <submittedName>
        <fullName evidence="3">Uncharacterized protein</fullName>
    </submittedName>
</protein>
<dbReference type="GeneID" id="98311229"/>
<keyword evidence="2" id="KW-0812">Transmembrane</keyword>
<keyword evidence="4" id="KW-1185">Reference proteome</keyword>
<feature type="transmembrane region" description="Helical" evidence="2">
    <location>
        <begin position="12"/>
        <end position="32"/>
    </location>
</feature>
<evidence type="ECO:0000313" key="3">
    <source>
        <dbReference type="EMBL" id="KRL08344.1"/>
    </source>
</evidence>
<dbReference type="RefSeq" id="WP_057868534.1">
    <property type="nucleotide sequence ID" value="NZ_AZDX01000001.1"/>
</dbReference>
<dbReference type="Proteomes" id="UP000051448">
    <property type="component" value="Unassembled WGS sequence"/>
</dbReference>
<organism evidence="3 4">
    <name type="scientific">Liquorilactobacillus hordei DSM 19519</name>
    <dbReference type="NCBI Taxonomy" id="1423759"/>
    <lineage>
        <taxon>Bacteria</taxon>
        <taxon>Bacillati</taxon>
        <taxon>Bacillota</taxon>
        <taxon>Bacilli</taxon>
        <taxon>Lactobacillales</taxon>
        <taxon>Lactobacillaceae</taxon>
        <taxon>Liquorilactobacillus</taxon>
    </lineage>
</organism>
<feature type="region of interest" description="Disordered" evidence="1">
    <location>
        <begin position="38"/>
        <end position="68"/>
    </location>
</feature>